<evidence type="ECO:0000313" key="14">
    <source>
        <dbReference type="EMBL" id="ERT57890.1"/>
    </source>
</evidence>
<gene>
    <name evidence="14" type="ORF">HMPREF1250_0066</name>
</gene>
<dbReference type="GO" id="GO:0047443">
    <property type="term" value="F:4-hydroxy-4-methyl-2-oxoglutarate aldolase activity"/>
    <property type="evidence" value="ECO:0007669"/>
    <property type="project" value="UniProtKB-EC"/>
</dbReference>
<comment type="catalytic activity">
    <reaction evidence="1">
        <text>4-hydroxy-4-methyl-2-oxoglutarate = 2 pyruvate</text>
        <dbReference type="Rhea" id="RHEA:22748"/>
        <dbReference type="ChEBI" id="CHEBI:15361"/>
        <dbReference type="ChEBI" id="CHEBI:58276"/>
        <dbReference type="EC" id="4.1.3.17"/>
    </reaction>
</comment>
<dbReference type="OrthoDB" id="9784786at2"/>
<evidence type="ECO:0000256" key="1">
    <source>
        <dbReference type="ARBA" id="ARBA00001342"/>
    </source>
</evidence>
<evidence type="ECO:0000256" key="10">
    <source>
        <dbReference type="ARBA" id="ARBA00030169"/>
    </source>
</evidence>
<accession>U7UEW2</accession>
<dbReference type="AlphaFoldDB" id="U7UEW2"/>
<comment type="similarity">
    <text evidence="3">Belongs to the class II aldolase/RraA-like family.</text>
</comment>
<dbReference type="SUPFAM" id="SSF89562">
    <property type="entry name" value="RraA-like"/>
    <property type="match status" value="1"/>
</dbReference>
<dbReference type="GO" id="GO:0008168">
    <property type="term" value="F:methyltransferase activity"/>
    <property type="evidence" value="ECO:0007669"/>
    <property type="project" value="UniProtKB-KW"/>
</dbReference>
<organism evidence="14 15">
    <name type="scientific">Megasphaera vaginalis</name>
    <name type="common">ex Srinivasan et al. 2021</name>
    <dbReference type="NCBI Taxonomy" id="1111454"/>
    <lineage>
        <taxon>Bacteria</taxon>
        <taxon>Bacillati</taxon>
        <taxon>Bacillota</taxon>
        <taxon>Negativicutes</taxon>
        <taxon>Veillonellales</taxon>
        <taxon>Veillonellaceae</taxon>
        <taxon>Megasphaera</taxon>
    </lineage>
</organism>
<protein>
    <recommendedName>
        <fullName evidence="7">Putative 4-hydroxy-4-methyl-2-oxoglutarate aldolase</fullName>
        <ecNumber evidence="6">4.1.1.112</ecNumber>
        <ecNumber evidence="5">4.1.3.17</ecNumber>
    </recommendedName>
    <alternativeName>
        <fullName evidence="11">Oxaloacetate decarboxylase</fullName>
    </alternativeName>
    <alternativeName>
        <fullName evidence="9">Regulator of ribonuclease activity homolog</fullName>
    </alternativeName>
    <alternativeName>
        <fullName evidence="10">RraA-like protein</fullName>
    </alternativeName>
</protein>
<keyword evidence="13" id="KW-0479">Metal-binding</keyword>
<evidence type="ECO:0000256" key="2">
    <source>
        <dbReference type="ARBA" id="ARBA00001968"/>
    </source>
</evidence>
<keyword evidence="14" id="KW-0808">Transferase</keyword>
<keyword evidence="13" id="KW-0460">Magnesium</keyword>
<dbReference type="RefSeq" id="WP_023054274.1">
    <property type="nucleotide sequence ID" value="NZ_AWXA01000050.1"/>
</dbReference>
<evidence type="ECO:0000256" key="9">
    <source>
        <dbReference type="ARBA" id="ARBA00029596"/>
    </source>
</evidence>
<dbReference type="GO" id="GO:0032259">
    <property type="term" value="P:methylation"/>
    <property type="evidence" value="ECO:0007669"/>
    <property type="project" value="UniProtKB-KW"/>
</dbReference>
<dbReference type="EC" id="4.1.3.17" evidence="5"/>
<dbReference type="GO" id="GO:0046872">
    <property type="term" value="F:metal ion binding"/>
    <property type="evidence" value="ECO:0007669"/>
    <property type="project" value="UniProtKB-KW"/>
</dbReference>
<proteinExistence type="inferred from homology"/>
<dbReference type="EC" id="4.1.1.112" evidence="6"/>
<evidence type="ECO:0000256" key="8">
    <source>
        <dbReference type="ARBA" id="ARBA00025046"/>
    </source>
</evidence>
<evidence type="ECO:0000256" key="11">
    <source>
        <dbReference type="ARBA" id="ARBA00032305"/>
    </source>
</evidence>
<dbReference type="InterPro" id="IPR005493">
    <property type="entry name" value="RraA/RraA-like"/>
</dbReference>
<dbReference type="Pfam" id="PF03737">
    <property type="entry name" value="RraA-like"/>
    <property type="match status" value="1"/>
</dbReference>
<comment type="caution">
    <text evidence="14">The sequence shown here is derived from an EMBL/GenBank/DDBJ whole genome shotgun (WGS) entry which is preliminary data.</text>
</comment>
<comment type="cofactor">
    <cofactor evidence="13">
        <name>Mg(2+)</name>
        <dbReference type="ChEBI" id="CHEBI:18420"/>
    </cofactor>
</comment>
<evidence type="ECO:0000313" key="15">
    <source>
        <dbReference type="Proteomes" id="UP000017090"/>
    </source>
</evidence>
<keyword evidence="14" id="KW-0489">Methyltransferase</keyword>
<evidence type="ECO:0000256" key="4">
    <source>
        <dbReference type="ARBA" id="ARBA00011233"/>
    </source>
</evidence>
<feature type="binding site" evidence="13">
    <location>
        <position position="106"/>
    </location>
    <ligand>
        <name>Mg(2+)</name>
        <dbReference type="ChEBI" id="CHEBI:18420"/>
    </ligand>
</feature>
<keyword evidence="15" id="KW-1185">Reference proteome</keyword>
<evidence type="ECO:0000256" key="3">
    <source>
        <dbReference type="ARBA" id="ARBA00008621"/>
    </source>
</evidence>
<dbReference type="eggNOG" id="COG0684">
    <property type="taxonomic scope" value="Bacteria"/>
</dbReference>
<name>U7UEW2_9FIRM</name>
<evidence type="ECO:0000256" key="5">
    <source>
        <dbReference type="ARBA" id="ARBA00012213"/>
    </source>
</evidence>
<comment type="subunit">
    <text evidence="4">Homotrimer.</text>
</comment>
<evidence type="ECO:0000256" key="12">
    <source>
        <dbReference type="ARBA" id="ARBA00047973"/>
    </source>
</evidence>
<reference evidence="14 15" key="1">
    <citation type="submission" date="2013-09" db="EMBL/GenBank/DDBJ databases">
        <authorList>
            <person name="Durkin A.S."/>
            <person name="Haft D.R."/>
            <person name="McCorrison J."/>
            <person name="Torralba M."/>
            <person name="Gillis M."/>
            <person name="Haft D.H."/>
            <person name="Methe B."/>
            <person name="Sutton G."/>
            <person name="Nelson K.E."/>
        </authorList>
    </citation>
    <scope>NUCLEOTIDE SEQUENCE [LARGE SCALE GENOMIC DNA]</scope>
    <source>
        <strain evidence="14 15">BV3C16-1</strain>
    </source>
</reference>
<dbReference type="PANTHER" id="PTHR33254:SF4">
    <property type="entry name" value="4-HYDROXY-4-METHYL-2-OXOGLUTARATE ALDOLASE 3-RELATED"/>
    <property type="match status" value="1"/>
</dbReference>
<feature type="binding site" evidence="13">
    <location>
        <position position="105"/>
    </location>
    <ligand>
        <name>substrate</name>
    </ligand>
</feature>
<dbReference type="CDD" id="cd16841">
    <property type="entry name" value="RraA_family"/>
    <property type="match status" value="1"/>
</dbReference>
<dbReference type="PANTHER" id="PTHR33254">
    <property type="entry name" value="4-HYDROXY-4-METHYL-2-OXOGLUTARATE ALDOLASE 3-RELATED"/>
    <property type="match status" value="1"/>
</dbReference>
<dbReference type="STRING" id="1111454.HMPREF1250_0066"/>
<evidence type="ECO:0000256" key="6">
    <source>
        <dbReference type="ARBA" id="ARBA00012947"/>
    </source>
</evidence>
<dbReference type="Gene3D" id="3.50.30.40">
    <property type="entry name" value="Ribonuclease E inhibitor RraA/RraA-like"/>
    <property type="match status" value="1"/>
</dbReference>
<evidence type="ECO:0000256" key="13">
    <source>
        <dbReference type="PIRSR" id="PIRSR605493-1"/>
    </source>
</evidence>
<comment type="cofactor">
    <cofactor evidence="2">
        <name>a divalent metal cation</name>
        <dbReference type="ChEBI" id="CHEBI:60240"/>
    </cofactor>
</comment>
<dbReference type="GO" id="GO:0008948">
    <property type="term" value="F:oxaloacetate decarboxylase activity"/>
    <property type="evidence" value="ECO:0007669"/>
    <property type="project" value="UniProtKB-EC"/>
</dbReference>
<sequence length="206" mass="22167">MNFQKDDWQGVSTTSLADALQGVGTMNSHIKPLNKYMRMVGPAFTVQIIKNDCAVVFKALHDAAPGEVLVIDTDGSADVAFLGEIVVHIAQKRGLAGIVIDGCIRDSLDISEGSFPVFAKGAVPKIPAAVYLGKTQQVIQCGGAVVKPGMIIYGDADGVVVVPEEKQIDVVKNAKSKEAADRWKLTRMIPDSDMLQKFLDEQCVHE</sequence>
<feature type="binding site" evidence="13">
    <location>
        <begin position="83"/>
        <end position="86"/>
    </location>
    <ligand>
        <name>substrate</name>
    </ligand>
</feature>
<dbReference type="InterPro" id="IPR036704">
    <property type="entry name" value="RraA/RraA-like_sf"/>
</dbReference>
<comment type="catalytic activity">
    <reaction evidence="12">
        <text>oxaloacetate + H(+) = pyruvate + CO2</text>
        <dbReference type="Rhea" id="RHEA:15641"/>
        <dbReference type="ChEBI" id="CHEBI:15361"/>
        <dbReference type="ChEBI" id="CHEBI:15378"/>
        <dbReference type="ChEBI" id="CHEBI:16452"/>
        <dbReference type="ChEBI" id="CHEBI:16526"/>
        <dbReference type="EC" id="4.1.1.112"/>
    </reaction>
</comment>
<dbReference type="Proteomes" id="UP000017090">
    <property type="component" value="Unassembled WGS sequence"/>
</dbReference>
<comment type="function">
    <text evidence="8">Catalyzes the aldol cleavage of 4-hydroxy-4-methyl-2-oxoglutarate (HMG) into 2 molecules of pyruvate. Also contains a secondary oxaloacetate (OAA) decarboxylase activity due to the common pyruvate enolate transition state formed following C-C bond cleavage in the retro-aldol and decarboxylation reactions.</text>
</comment>
<evidence type="ECO:0000256" key="7">
    <source>
        <dbReference type="ARBA" id="ARBA00016549"/>
    </source>
</evidence>
<dbReference type="EMBL" id="AWXA01000050">
    <property type="protein sequence ID" value="ERT57890.1"/>
    <property type="molecule type" value="Genomic_DNA"/>
</dbReference>
<dbReference type="PATRIC" id="fig|1111454.3.peg.1803"/>